<keyword evidence="5" id="KW-1185">Reference proteome</keyword>
<protein>
    <submittedName>
        <fullName evidence="4">Site-specific integrase</fullName>
    </submittedName>
</protein>
<comment type="caution">
    <text evidence="4">The sequence shown here is derived from an EMBL/GenBank/DDBJ whole genome shotgun (WGS) entry which is preliminary data.</text>
</comment>
<organism evidence="4 5">
    <name type="scientific">Marinifilum caeruleilacunae</name>
    <dbReference type="NCBI Taxonomy" id="2499076"/>
    <lineage>
        <taxon>Bacteria</taxon>
        <taxon>Pseudomonadati</taxon>
        <taxon>Bacteroidota</taxon>
        <taxon>Bacteroidia</taxon>
        <taxon>Marinilabiliales</taxon>
        <taxon>Marinifilaceae</taxon>
    </lineage>
</organism>
<gene>
    <name evidence="4" type="ORF">ELS83_21380</name>
</gene>
<feature type="compositionally biased region" description="Pro residues" evidence="2">
    <location>
        <begin position="247"/>
        <end position="256"/>
    </location>
</feature>
<dbReference type="InterPro" id="IPR013762">
    <property type="entry name" value="Integrase-like_cat_sf"/>
</dbReference>
<dbReference type="InterPro" id="IPR011010">
    <property type="entry name" value="DNA_brk_join_enz"/>
</dbReference>
<dbReference type="SUPFAM" id="SSF56349">
    <property type="entry name" value="DNA breaking-rejoining enzymes"/>
    <property type="match status" value="1"/>
</dbReference>
<dbReference type="Proteomes" id="UP000732105">
    <property type="component" value="Unassembled WGS sequence"/>
</dbReference>
<dbReference type="CDD" id="cd00397">
    <property type="entry name" value="DNA_BRE_C"/>
    <property type="match status" value="1"/>
</dbReference>
<accession>A0ABX1X272</accession>
<sequence>MKTLEIIFQVEIMGNSKRNIKKLNDNFRESILEYAISHNLKCANALVALYATGCRPDEIETGIKVNFDSKNNKLSFKIIGSKLNYQQKRGIRIREVTVKITDKNLQYYKSIIDIFEKNPQAYDLKIKTESAKAFSGYITKISKKLWPRKKYHASAYSFRHAKATELKNSEGFDAEKIAKIMGHASVRSQQSYGRKSRRSAGGFDDITDVETSSKPRGGDRLLRFKIKNKNEAAKKIKAASTPTDTVSPPPVRSLKR</sequence>
<dbReference type="Pfam" id="PF00589">
    <property type="entry name" value="Phage_integrase"/>
    <property type="match status" value="1"/>
</dbReference>
<dbReference type="RefSeq" id="WP_171597596.1">
    <property type="nucleotide sequence ID" value="NZ_RZNH01000077.1"/>
</dbReference>
<name>A0ABX1X272_9BACT</name>
<proteinExistence type="predicted"/>
<evidence type="ECO:0000313" key="5">
    <source>
        <dbReference type="Proteomes" id="UP000732105"/>
    </source>
</evidence>
<dbReference type="Gene3D" id="1.10.443.10">
    <property type="entry name" value="Intergrase catalytic core"/>
    <property type="match status" value="1"/>
</dbReference>
<dbReference type="PROSITE" id="PS51898">
    <property type="entry name" value="TYR_RECOMBINASE"/>
    <property type="match status" value="1"/>
</dbReference>
<evidence type="ECO:0000256" key="1">
    <source>
        <dbReference type="ARBA" id="ARBA00023172"/>
    </source>
</evidence>
<dbReference type="EMBL" id="RZNH01000077">
    <property type="protein sequence ID" value="NOU62346.1"/>
    <property type="molecule type" value="Genomic_DNA"/>
</dbReference>
<evidence type="ECO:0000259" key="3">
    <source>
        <dbReference type="PROSITE" id="PS51898"/>
    </source>
</evidence>
<evidence type="ECO:0000256" key="2">
    <source>
        <dbReference type="SAM" id="MobiDB-lite"/>
    </source>
</evidence>
<feature type="domain" description="Tyr recombinase" evidence="3">
    <location>
        <begin position="18"/>
        <end position="208"/>
    </location>
</feature>
<dbReference type="InterPro" id="IPR002104">
    <property type="entry name" value="Integrase_catalytic"/>
</dbReference>
<keyword evidence="1" id="KW-0233">DNA recombination</keyword>
<feature type="compositionally biased region" description="Basic and acidic residues" evidence="2">
    <location>
        <begin position="211"/>
        <end position="234"/>
    </location>
</feature>
<reference evidence="4 5" key="1">
    <citation type="submission" date="2018-12" db="EMBL/GenBank/DDBJ databases">
        <title>Marinifilum JC070 sp. nov., a marine bacterium isolated from Yongle Blue Hole in the South China Sea.</title>
        <authorList>
            <person name="Fu T."/>
        </authorList>
    </citation>
    <scope>NUCLEOTIDE SEQUENCE [LARGE SCALE GENOMIC DNA]</scope>
    <source>
        <strain evidence="4 5">JC070</strain>
    </source>
</reference>
<evidence type="ECO:0000313" key="4">
    <source>
        <dbReference type="EMBL" id="NOU62346.1"/>
    </source>
</evidence>
<feature type="region of interest" description="Disordered" evidence="2">
    <location>
        <begin position="185"/>
        <end position="256"/>
    </location>
</feature>